<protein>
    <submittedName>
        <fullName evidence="2">Uncharacterized protein</fullName>
    </submittedName>
</protein>
<name>A0A9J6FP46_HAELO</name>
<reference evidence="2 3" key="1">
    <citation type="journal article" date="2020" name="Cell">
        <title>Large-Scale Comparative Analyses of Tick Genomes Elucidate Their Genetic Diversity and Vector Capacities.</title>
        <authorList>
            <consortium name="Tick Genome and Microbiome Consortium (TIGMIC)"/>
            <person name="Jia N."/>
            <person name="Wang J."/>
            <person name="Shi W."/>
            <person name="Du L."/>
            <person name="Sun Y."/>
            <person name="Zhan W."/>
            <person name="Jiang J.F."/>
            <person name="Wang Q."/>
            <person name="Zhang B."/>
            <person name="Ji P."/>
            <person name="Bell-Sakyi L."/>
            <person name="Cui X.M."/>
            <person name="Yuan T.T."/>
            <person name="Jiang B.G."/>
            <person name="Yang W.F."/>
            <person name="Lam T.T."/>
            <person name="Chang Q.C."/>
            <person name="Ding S.J."/>
            <person name="Wang X.J."/>
            <person name="Zhu J.G."/>
            <person name="Ruan X.D."/>
            <person name="Zhao L."/>
            <person name="Wei J.T."/>
            <person name="Ye R.Z."/>
            <person name="Que T.C."/>
            <person name="Du C.H."/>
            <person name="Zhou Y.H."/>
            <person name="Cheng J.X."/>
            <person name="Dai P.F."/>
            <person name="Guo W.B."/>
            <person name="Han X.H."/>
            <person name="Huang E.J."/>
            <person name="Li L.F."/>
            <person name="Wei W."/>
            <person name="Gao Y.C."/>
            <person name="Liu J.Z."/>
            <person name="Shao H.Z."/>
            <person name="Wang X."/>
            <person name="Wang C.C."/>
            <person name="Yang T.C."/>
            <person name="Huo Q.B."/>
            <person name="Li W."/>
            <person name="Chen H.Y."/>
            <person name="Chen S.E."/>
            <person name="Zhou L.G."/>
            <person name="Ni X.B."/>
            <person name="Tian J.H."/>
            <person name="Sheng Y."/>
            <person name="Liu T."/>
            <person name="Pan Y.S."/>
            <person name="Xia L.Y."/>
            <person name="Li J."/>
            <person name="Zhao F."/>
            <person name="Cao W.C."/>
        </authorList>
    </citation>
    <scope>NUCLEOTIDE SEQUENCE [LARGE SCALE GENOMIC DNA]</scope>
    <source>
        <strain evidence="2">HaeL-2018</strain>
    </source>
</reference>
<evidence type="ECO:0000313" key="3">
    <source>
        <dbReference type="Proteomes" id="UP000821853"/>
    </source>
</evidence>
<sequence length="88" mass="9743">MRWSVRRQCVAASHRLGHGGHDFGWDDFVCADEDADTWEPCMDEGIVKEVLGKSDVEESDADDDETSEPASTSAPIAITYIEDLKQVV</sequence>
<organism evidence="2 3">
    <name type="scientific">Haemaphysalis longicornis</name>
    <name type="common">Bush tick</name>
    <dbReference type="NCBI Taxonomy" id="44386"/>
    <lineage>
        <taxon>Eukaryota</taxon>
        <taxon>Metazoa</taxon>
        <taxon>Ecdysozoa</taxon>
        <taxon>Arthropoda</taxon>
        <taxon>Chelicerata</taxon>
        <taxon>Arachnida</taxon>
        <taxon>Acari</taxon>
        <taxon>Parasitiformes</taxon>
        <taxon>Ixodida</taxon>
        <taxon>Ixodoidea</taxon>
        <taxon>Ixodidae</taxon>
        <taxon>Haemaphysalinae</taxon>
        <taxon>Haemaphysalis</taxon>
    </lineage>
</organism>
<keyword evidence="3" id="KW-1185">Reference proteome</keyword>
<comment type="caution">
    <text evidence="2">The sequence shown here is derived from an EMBL/GenBank/DDBJ whole genome shotgun (WGS) entry which is preliminary data.</text>
</comment>
<evidence type="ECO:0000256" key="1">
    <source>
        <dbReference type="SAM" id="MobiDB-lite"/>
    </source>
</evidence>
<dbReference type="VEuPathDB" id="VectorBase:HLOH_045658"/>
<dbReference type="AlphaFoldDB" id="A0A9J6FP46"/>
<accession>A0A9J6FP46</accession>
<dbReference type="EMBL" id="JABSTR010000004">
    <property type="protein sequence ID" value="KAH9367982.1"/>
    <property type="molecule type" value="Genomic_DNA"/>
</dbReference>
<feature type="compositionally biased region" description="Acidic residues" evidence="1">
    <location>
        <begin position="57"/>
        <end position="67"/>
    </location>
</feature>
<dbReference type="Proteomes" id="UP000821853">
    <property type="component" value="Chromosome 2"/>
</dbReference>
<gene>
    <name evidence="2" type="ORF">HPB48_022391</name>
</gene>
<evidence type="ECO:0000313" key="2">
    <source>
        <dbReference type="EMBL" id="KAH9367982.1"/>
    </source>
</evidence>
<feature type="region of interest" description="Disordered" evidence="1">
    <location>
        <begin position="49"/>
        <end position="75"/>
    </location>
</feature>
<proteinExistence type="predicted"/>